<organism evidence="1">
    <name type="scientific">marine sediment metagenome</name>
    <dbReference type="NCBI Taxonomy" id="412755"/>
    <lineage>
        <taxon>unclassified sequences</taxon>
        <taxon>metagenomes</taxon>
        <taxon>ecological metagenomes</taxon>
    </lineage>
</organism>
<protein>
    <submittedName>
        <fullName evidence="1">Uncharacterized protein</fullName>
    </submittedName>
</protein>
<dbReference type="AlphaFoldDB" id="X0WBZ0"/>
<feature type="non-terminal residue" evidence="1">
    <location>
        <position position="42"/>
    </location>
</feature>
<name>X0WBZ0_9ZZZZ</name>
<dbReference type="EMBL" id="BARS01038272">
    <property type="protein sequence ID" value="GAG20732.1"/>
    <property type="molecule type" value="Genomic_DNA"/>
</dbReference>
<reference evidence="1" key="1">
    <citation type="journal article" date="2014" name="Front. Microbiol.">
        <title>High frequency of phylogenetically diverse reductive dehalogenase-homologous genes in deep subseafloor sedimentary metagenomes.</title>
        <authorList>
            <person name="Kawai M."/>
            <person name="Futagami T."/>
            <person name="Toyoda A."/>
            <person name="Takaki Y."/>
            <person name="Nishi S."/>
            <person name="Hori S."/>
            <person name="Arai W."/>
            <person name="Tsubouchi T."/>
            <person name="Morono Y."/>
            <person name="Uchiyama I."/>
            <person name="Ito T."/>
            <person name="Fujiyama A."/>
            <person name="Inagaki F."/>
            <person name="Takami H."/>
        </authorList>
    </citation>
    <scope>NUCLEOTIDE SEQUENCE</scope>
    <source>
        <strain evidence="1">Expedition CK06-06</strain>
    </source>
</reference>
<gene>
    <name evidence="1" type="ORF">S01H1_58584</name>
</gene>
<proteinExistence type="predicted"/>
<accession>X0WBZ0</accession>
<comment type="caution">
    <text evidence="1">The sequence shown here is derived from an EMBL/GenBank/DDBJ whole genome shotgun (WGS) entry which is preliminary data.</text>
</comment>
<evidence type="ECO:0000313" key="1">
    <source>
        <dbReference type="EMBL" id="GAG20732.1"/>
    </source>
</evidence>
<sequence length="42" mass="5276">MRLRRKKADLLPRRISLRLKPLAESKSLLWNKFYMWRLVYTK</sequence>